<dbReference type="PROSITE" id="PS00018">
    <property type="entry name" value="EF_HAND_1"/>
    <property type="match status" value="3"/>
</dbReference>
<dbReference type="Proteomes" id="UP001241472">
    <property type="component" value="Unassembled WGS sequence"/>
</dbReference>
<dbReference type="EMBL" id="JAUSRF010000024">
    <property type="protein sequence ID" value="MDP9840267.1"/>
    <property type="molecule type" value="Genomic_DNA"/>
</dbReference>
<feature type="chain" id="PRO_5045173522" evidence="2">
    <location>
        <begin position="26"/>
        <end position="205"/>
    </location>
</feature>
<organism evidence="4 5">
    <name type="scientific">Neorhizobium huautlense</name>
    <dbReference type="NCBI Taxonomy" id="67774"/>
    <lineage>
        <taxon>Bacteria</taxon>
        <taxon>Pseudomonadati</taxon>
        <taxon>Pseudomonadota</taxon>
        <taxon>Alphaproteobacteria</taxon>
        <taxon>Hyphomicrobiales</taxon>
        <taxon>Rhizobiaceae</taxon>
        <taxon>Rhizobium/Agrobacterium group</taxon>
        <taxon>Neorhizobium</taxon>
    </lineage>
</organism>
<evidence type="ECO:0000259" key="3">
    <source>
        <dbReference type="PROSITE" id="PS50222"/>
    </source>
</evidence>
<reference evidence="4 5" key="1">
    <citation type="submission" date="2023-07" db="EMBL/GenBank/DDBJ databases">
        <title>Sorghum-associated microbial communities from plants grown in Nebraska, USA.</title>
        <authorList>
            <person name="Schachtman D."/>
        </authorList>
    </citation>
    <scope>NUCLEOTIDE SEQUENCE [LARGE SCALE GENOMIC DNA]</scope>
    <source>
        <strain evidence="4 5">DS1307</strain>
    </source>
</reference>
<dbReference type="InterPro" id="IPR011992">
    <property type="entry name" value="EF-hand-dom_pair"/>
</dbReference>
<proteinExistence type="predicted"/>
<evidence type="ECO:0000256" key="1">
    <source>
        <dbReference type="SAM" id="MobiDB-lite"/>
    </source>
</evidence>
<keyword evidence="5" id="KW-1185">Reference proteome</keyword>
<comment type="caution">
    <text evidence="4">The sequence shown here is derived from an EMBL/GenBank/DDBJ whole genome shotgun (WGS) entry which is preliminary data.</text>
</comment>
<dbReference type="Pfam" id="PF13202">
    <property type="entry name" value="EF-hand_5"/>
    <property type="match status" value="3"/>
</dbReference>
<feature type="signal peptide" evidence="2">
    <location>
        <begin position="1"/>
        <end position="25"/>
    </location>
</feature>
<dbReference type="InterPro" id="IPR018247">
    <property type="entry name" value="EF_Hand_1_Ca_BS"/>
</dbReference>
<protein>
    <submittedName>
        <fullName evidence="4">Ca2+-binding EF-hand superfamily protein</fullName>
    </submittedName>
</protein>
<dbReference type="PROSITE" id="PS50222">
    <property type="entry name" value="EF_HAND_2"/>
    <property type="match status" value="1"/>
</dbReference>
<dbReference type="InterPro" id="IPR002048">
    <property type="entry name" value="EF_hand_dom"/>
</dbReference>
<feature type="region of interest" description="Disordered" evidence="1">
    <location>
        <begin position="105"/>
        <end position="154"/>
    </location>
</feature>
<gene>
    <name evidence="4" type="ORF">J2T09_005051</name>
</gene>
<accession>A0ABT9Q0K9</accession>
<evidence type="ECO:0000313" key="5">
    <source>
        <dbReference type="Proteomes" id="UP001241472"/>
    </source>
</evidence>
<sequence length="205" mass="22255">MNAKKIALAALGAAFVFGTTVPSFAAPGDRGPKGHGPRHEMGGPMMKERAFIYLLKNADADKDGKVTKAELTAFVEKKFTEIDADKDGSLTPGEFRAYRKAAMEAFRKDHPRPEREEAAKDGAKDSDGPKHERAEGKEGKRHQAKGPGRHAKGGPMMRLIRMADTDENGQVSKAEATAATEKFFAFMDTNKDGAISIDDLPDRPL</sequence>
<evidence type="ECO:0000313" key="4">
    <source>
        <dbReference type="EMBL" id="MDP9840267.1"/>
    </source>
</evidence>
<name>A0ABT9Q0K9_9HYPH</name>
<evidence type="ECO:0000256" key="2">
    <source>
        <dbReference type="SAM" id="SignalP"/>
    </source>
</evidence>
<dbReference type="RefSeq" id="WP_306839711.1">
    <property type="nucleotide sequence ID" value="NZ_JAUSRF010000024.1"/>
</dbReference>
<feature type="compositionally biased region" description="Basic residues" evidence="1">
    <location>
        <begin position="139"/>
        <end position="152"/>
    </location>
</feature>
<dbReference type="SUPFAM" id="SSF47473">
    <property type="entry name" value="EF-hand"/>
    <property type="match status" value="1"/>
</dbReference>
<keyword evidence="2" id="KW-0732">Signal</keyword>
<feature type="domain" description="EF-hand" evidence="3">
    <location>
        <begin position="46"/>
        <end position="81"/>
    </location>
</feature>
<dbReference type="Gene3D" id="1.10.238.10">
    <property type="entry name" value="EF-hand"/>
    <property type="match status" value="2"/>
</dbReference>
<feature type="compositionally biased region" description="Basic and acidic residues" evidence="1">
    <location>
        <begin position="105"/>
        <end position="138"/>
    </location>
</feature>